<evidence type="ECO:0000313" key="1">
    <source>
        <dbReference type="EMBL" id="GLS71693.1"/>
    </source>
</evidence>
<keyword evidence="2" id="KW-1185">Reference proteome</keyword>
<dbReference type="RefSeq" id="WP_238198822.1">
    <property type="nucleotide sequence ID" value="NZ_BPQZ01000027.1"/>
</dbReference>
<protein>
    <submittedName>
        <fullName evidence="1">Uncharacterized protein</fullName>
    </submittedName>
</protein>
<dbReference type="EMBL" id="BSPL01000018">
    <property type="protein sequence ID" value="GLS71693.1"/>
    <property type="molecule type" value="Genomic_DNA"/>
</dbReference>
<reference evidence="2" key="1">
    <citation type="journal article" date="2019" name="Int. J. Syst. Evol. Microbiol.">
        <title>The Global Catalogue of Microorganisms (GCM) 10K type strain sequencing project: providing services to taxonomists for standard genome sequencing and annotation.</title>
        <authorList>
            <consortium name="The Broad Institute Genomics Platform"/>
            <consortium name="The Broad Institute Genome Sequencing Center for Infectious Disease"/>
            <person name="Wu L."/>
            <person name="Ma J."/>
        </authorList>
    </citation>
    <scope>NUCLEOTIDE SEQUENCE [LARGE SCALE GENOMIC DNA]</scope>
    <source>
        <strain evidence="2">NBRC 103632</strain>
    </source>
</reference>
<sequence>MSSSDVRRAMLKLIDALTNEAFRTEAIADELVRVAEAFSGQPGADAIRDTARRQRVRALELRGQLAALRTEYAVRFLPES</sequence>
<accession>A0AA37TI26</accession>
<evidence type="ECO:0000313" key="2">
    <source>
        <dbReference type="Proteomes" id="UP001157440"/>
    </source>
</evidence>
<proteinExistence type="predicted"/>
<comment type="caution">
    <text evidence="1">The sequence shown here is derived from an EMBL/GenBank/DDBJ whole genome shotgun (WGS) entry which is preliminary data.</text>
</comment>
<dbReference type="AlphaFoldDB" id="A0AA37TI26"/>
<organism evidence="1 2">
    <name type="scientific">Methylobacterium tardum</name>
    <dbReference type="NCBI Taxonomy" id="374432"/>
    <lineage>
        <taxon>Bacteria</taxon>
        <taxon>Pseudomonadati</taxon>
        <taxon>Pseudomonadota</taxon>
        <taxon>Alphaproteobacteria</taxon>
        <taxon>Hyphomicrobiales</taxon>
        <taxon>Methylobacteriaceae</taxon>
        <taxon>Methylobacterium</taxon>
    </lineage>
</organism>
<gene>
    <name evidence="1" type="ORF">GCM10007890_37060</name>
</gene>
<dbReference type="Proteomes" id="UP001157440">
    <property type="component" value="Unassembled WGS sequence"/>
</dbReference>
<name>A0AA37TI26_9HYPH</name>